<dbReference type="Proteomes" id="UP000037460">
    <property type="component" value="Unassembled WGS sequence"/>
</dbReference>
<evidence type="ECO:0000313" key="3">
    <source>
        <dbReference type="Proteomes" id="UP000037460"/>
    </source>
</evidence>
<dbReference type="InterPro" id="IPR036915">
    <property type="entry name" value="Cyclin-like_sf"/>
</dbReference>
<dbReference type="InterPro" id="IPR006671">
    <property type="entry name" value="Cyclin_N"/>
</dbReference>
<dbReference type="OrthoDB" id="10250320at2759"/>
<dbReference type="SUPFAM" id="SSF47954">
    <property type="entry name" value="Cyclin-like"/>
    <property type="match status" value="1"/>
</dbReference>
<gene>
    <name evidence="2" type="ORF">Ctob_008635</name>
</gene>
<sequence length="299" mass="34273">MAVPPIFAGAAEESSRLAAASTCVEPDHRELIRSVATVLYRRIRDNETADSKVITPLFCEDTHTEPEPEDRYEVTLPLYHQQLLSFPTLYVMRKLPPLKLPPPNYPVPSVHIIATFIENIRQKARLTPQSMVITLIYIDRLEARSEGVLLHARSWRPVVFASLLLASKVWHDISYWNSDFQSICPMFNVRNINRMERAYLTRLEYNTIISASQYAQYYFSLRHSVRAPTPKGVDAVLEDDFEAEQSAALAEQKKVVEEHAAALLGGSNDRPLPIVLPEMAPRQRAQSYYPTEEWETHRR</sequence>
<evidence type="ECO:0000313" key="2">
    <source>
        <dbReference type="EMBL" id="KOO30368.1"/>
    </source>
</evidence>
<comment type="caution">
    <text evidence="2">The sequence shown here is derived from an EMBL/GenBank/DDBJ whole genome shotgun (WGS) entry which is preliminary data.</text>
</comment>
<organism evidence="2 3">
    <name type="scientific">Chrysochromulina tobinii</name>
    <dbReference type="NCBI Taxonomy" id="1460289"/>
    <lineage>
        <taxon>Eukaryota</taxon>
        <taxon>Haptista</taxon>
        <taxon>Haptophyta</taxon>
        <taxon>Prymnesiophyceae</taxon>
        <taxon>Prymnesiales</taxon>
        <taxon>Chrysochromulinaceae</taxon>
        <taxon>Chrysochromulina</taxon>
    </lineage>
</organism>
<keyword evidence="3" id="KW-1185">Reference proteome</keyword>
<protein>
    <submittedName>
        <fullName evidence="2">Cyclin-y-like protein</fullName>
    </submittedName>
</protein>
<proteinExistence type="predicted"/>
<dbReference type="AlphaFoldDB" id="A0A0M0JW64"/>
<name>A0A0M0JW64_9EUKA</name>
<accession>A0A0M0JW64</accession>
<dbReference type="PANTHER" id="PTHR14248">
    <property type="entry name" value="CYCLIN Y, ISOFORM A"/>
    <property type="match status" value="1"/>
</dbReference>
<dbReference type="CDD" id="cd20540">
    <property type="entry name" value="CYCLIN_CCNY_like"/>
    <property type="match status" value="1"/>
</dbReference>
<evidence type="ECO:0000259" key="1">
    <source>
        <dbReference type="Pfam" id="PF00134"/>
    </source>
</evidence>
<feature type="domain" description="Cyclin N-terminal" evidence="1">
    <location>
        <begin position="112"/>
        <end position="206"/>
    </location>
</feature>
<dbReference type="Gene3D" id="1.10.472.10">
    <property type="entry name" value="Cyclin-like"/>
    <property type="match status" value="1"/>
</dbReference>
<dbReference type="Pfam" id="PF00134">
    <property type="entry name" value="Cyclin_N"/>
    <property type="match status" value="1"/>
</dbReference>
<dbReference type="EMBL" id="JWZX01002241">
    <property type="protein sequence ID" value="KOO30368.1"/>
    <property type="molecule type" value="Genomic_DNA"/>
</dbReference>
<reference evidence="3" key="1">
    <citation type="journal article" date="2015" name="PLoS Genet.">
        <title>Genome Sequence and Transcriptome Analyses of Chrysochromulina tobin: Metabolic Tools for Enhanced Algal Fitness in the Prominent Order Prymnesiales (Haptophyceae).</title>
        <authorList>
            <person name="Hovde B.T."/>
            <person name="Deodato C.R."/>
            <person name="Hunsperger H.M."/>
            <person name="Ryken S.A."/>
            <person name="Yost W."/>
            <person name="Jha R.K."/>
            <person name="Patterson J."/>
            <person name="Monnat R.J. Jr."/>
            <person name="Barlow S.B."/>
            <person name="Starkenburg S.R."/>
            <person name="Cattolico R.A."/>
        </authorList>
    </citation>
    <scope>NUCLEOTIDE SEQUENCE</scope>
    <source>
        <strain evidence="3">CCMP291</strain>
    </source>
</reference>